<evidence type="ECO:0000256" key="1">
    <source>
        <dbReference type="ARBA" id="ARBA00022714"/>
    </source>
</evidence>
<dbReference type="GO" id="GO:0005737">
    <property type="term" value="C:cytoplasm"/>
    <property type="evidence" value="ECO:0007669"/>
    <property type="project" value="UniProtKB-ARBA"/>
</dbReference>
<dbReference type="Gene3D" id="3.40.5.90">
    <property type="entry name" value="CDGSH iron-sulfur domain, mitoNEET-type"/>
    <property type="match status" value="1"/>
</dbReference>
<gene>
    <name evidence="7" type="ORF">SAMN04488128_10672</name>
</gene>
<keyword evidence="3" id="KW-0408">Iron</keyword>
<evidence type="ECO:0000256" key="4">
    <source>
        <dbReference type="ARBA" id="ARBA00023014"/>
    </source>
</evidence>
<keyword evidence="4" id="KW-0411">Iron-sulfur</keyword>
<keyword evidence="8" id="KW-1185">Reference proteome</keyword>
<dbReference type="Pfam" id="PF06902">
    <property type="entry name" value="Fer4_19"/>
    <property type="match status" value="1"/>
</dbReference>
<evidence type="ECO:0000313" key="8">
    <source>
        <dbReference type="Proteomes" id="UP000190367"/>
    </source>
</evidence>
<evidence type="ECO:0000256" key="2">
    <source>
        <dbReference type="ARBA" id="ARBA00022723"/>
    </source>
</evidence>
<protein>
    <submittedName>
        <fullName evidence="7">Uncharacterized Fe-S cluster protein YjdI</fullName>
    </submittedName>
</protein>
<feature type="domain" description="Iron-binding zinc finger CDGSH type" evidence="6">
    <location>
        <begin position="91"/>
        <end position="134"/>
    </location>
</feature>
<evidence type="ECO:0000259" key="6">
    <source>
        <dbReference type="Pfam" id="PF09360"/>
    </source>
</evidence>
<dbReference type="GO" id="GO:0051537">
    <property type="term" value="F:2 iron, 2 sulfur cluster binding"/>
    <property type="evidence" value="ECO:0007669"/>
    <property type="project" value="UniProtKB-KW"/>
</dbReference>
<dbReference type="AlphaFoldDB" id="A0A1T4TRQ4"/>
<dbReference type="RefSeq" id="WP_078672445.1">
    <property type="nucleotide sequence ID" value="NZ_FUWZ01000006.1"/>
</dbReference>
<sequence length="143" mass="15825">MKDITKKYSNGEVTIVWKPEVCKHSEICFHGLPEVFDPKAKPWINADGSTTDRIMQQVKKCPSGALTFYLNDEADKATEITASSLSETVPNGPRLIYGNVLIKNAAGEETPFHMVTAMCRYGSSSNMPYCDGTHITNGYKDTQ</sequence>
<dbReference type="InterPro" id="IPR010693">
    <property type="entry name" value="Divergent_4Fe-4S_mono-cluster"/>
</dbReference>
<keyword evidence="2" id="KW-0479">Metal-binding</keyword>
<keyword evidence="1" id="KW-0001">2Fe-2S</keyword>
<dbReference type="GO" id="GO:0046872">
    <property type="term" value="F:metal ion binding"/>
    <property type="evidence" value="ECO:0007669"/>
    <property type="project" value="UniProtKB-KW"/>
</dbReference>
<accession>A0A1T4TRQ4</accession>
<evidence type="ECO:0000256" key="3">
    <source>
        <dbReference type="ARBA" id="ARBA00023004"/>
    </source>
</evidence>
<dbReference type="EMBL" id="FUWZ01000006">
    <property type="protein sequence ID" value="SKA42988.1"/>
    <property type="molecule type" value="Genomic_DNA"/>
</dbReference>
<feature type="domain" description="Divergent 4Fe-4S mono-cluster" evidence="5">
    <location>
        <begin position="8"/>
        <end position="68"/>
    </location>
</feature>
<dbReference type="Pfam" id="PF09360">
    <property type="entry name" value="zf-CDGSH"/>
    <property type="match status" value="1"/>
</dbReference>
<dbReference type="InterPro" id="IPR018967">
    <property type="entry name" value="FeS-contain_CDGSH-typ"/>
</dbReference>
<reference evidence="8" key="1">
    <citation type="submission" date="2017-02" db="EMBL/GenBank/DDBJ databases">
        <authorList>
            <person name="Varghese N."/>
            <person name="Submissions S."/>
        </authorList>
    </citation>
    <scope>NUCLEOTIDE SEQUENCE [LARGE SCALE GENOMIC DNA]</scope>
    <source>
        <strain evidence="8">DSM 22224</strain>
    </source>
</reference>
<organism evidence="7 8">
    <name type="scientific">Chitinophaga eiseniae</name>
    <dbReference type="NCBI Taxonomy" id="634771"/>
    <lineage>
        <taxon>Bacteria</taxon>
        <taxon>Pseudomonadati</taxon>
        <taxon>Bacteroidota</taxon>
        <taxon>Chitinophagia</taxon>
        <taxon>Chitinophagales</taxon>
        <taxon>Chitinophagaceae</taxon>
        <taxon>Chitinophaga</taxon>
    </lineage>
</organism>
<dbReference type="InterPro" id="IPR042216">
    <property type="entry name" value="MitoNEET_CISD"/>
</dbReference>
<dbReference type="OrthoDB" id="9795032at2"/>
<evidence type="ECO:0000259" key="5">
    <source>
        <dbReference type="Pfam" id="PF06902"/>
    </source>
</evidence>
<dbReference type="STRING" id="634771.SAMN04488128_10672"/>
<evidence type="ECO:0000313" key="7">
    <source>
        <dbReference type="EMBL" id="SKA42988.1"/>
    </source>
</evidence>
<name>A0A1T4TRQ4_9BACT</name>
<dbReference type="Proteomes" id="UP000190367">
    <property type="component" value="Unassembled WGS sequence"/>
</dbReference>
<proteinExistence type="predicted"/>